<feature type="chain" id="PRO_5047343531" evidence="2">
    <location>
        <begin position="27"/>
        <end position="186"/>
    </location>
</feature>
<dbReference type="SUPFAM" id="SSF54106">
    <property type="entry name" value="LysM domain"/>
    <property type="match status" value="1"/>
</dbReference>
<sequence length="186" mass="19296">MKIKSALLSTVAAASGLLALGATANAATVTVKSGDTVSKIARTHKTTISAIEKANHLKNVNLIYVGQQLTVNGDSDTTSATTSTTQASANTTTTQATTNTTSQSTTTASATNSSDSSAKAWIANKESGGSYSARNGQYIGKYQLSSSYLNGDYSAANQEKVANSYVASRYGSWSAAKAHWEANGWY</sequence>
<keyword evidence="5" id="KW-1185">Reference proteome</keyword>
<dbReference type="PROSITE" id="PS51782">
    <property type="entry name" value="LYSM"/>
    <property type="match status" value="1"/>
</dbReference>
<keyword evidence="2" id="KW-0732">Signal</keyword>
<evidence type="ECO:0000313" key="4">
    <source>
        <dbReference type="EMBL" id="MFC6182503.1"/>
    </source>
</evidence>
<dbReference type="Pfam" id="PF01476">
    <property type="entry name" value="LysM"/>
    <property type="match status" value="1"/>
</dbReference>
<dbReference type="Proteomes" id="UP001596282">
    <property type="component" value="Unassembled WGS sequence"/>
</dbReference>
<dbReference type="CDD" id="cd00118">
    <property type="entry name" value="LysM"/>
    <property type="match status" value="1"/>
</dbReference>
<dbReference type="Gene3D" id="3.10.350.10">
    <property type="entry name" value="LysM domain"/>
    <property type="match status" value="1"/>
</dbReference>
<evidence type="ECO:0000256" key="1">
    <source>
        <dbReference type="SAM" id="MobiDB-lite"/>
    </source>
</evidence>
<proteinExistence type="predicted"/>
<dbReference type="EMBL" id="JBHSSC010000045">
    <property type="protein sequence ID" value="MFC6182503.1"/>
    <property type="molecule type" value="Genomic_DNA"/>
</dbReference>
<accession>A0ABW1S3W3</accession>
<evidence type="ECO:0000256" key="2">
    <source>
        <dbReference type="SAM" id="SignalP"/>
    </source>
</evidence>
<feature type="region of interest" description="Disordered" evidence="1">
    <location>
        <begin position="74"/>
        <end position="117"/>
    </location>
</feature>
<dbReference type="InterPro" id="IPR018392">
    <property type="entry name" value="LysM"/>
</dbReference>
<gene>
    <name evidence="4" type="ORF">ACFP5Y_14790</name>
</gene>
<protein>
    <submittedName>
        <fullName evidence="4">LysM peptidoglycan-binding domain-containing protein</fullName>
    </submittedName>
</protein>
<evidence type="ECO:0000313" key="5">
    <source>
        <dbReference type="Proteomes" id="UP001596282"/>
    </source>
</evidence>
<dbReference type="RefSeq" id="WP_137627258.1">
    <property type="nucleotide sequence ID" value="NZ_BJDJ01000001.1"/>
</dbReference>
<organism evidence="4 5">
    <name type="scientific">Lactiplantibacillus daowaiensis</name>
    <dbReference type="NCBI Taxonomy" id="2559918"/>
    <lineage>
        <taxon>Bacteria</taxon>
        <taxon>Bacillati</taxon>
        <taxon>Bacillota</taxon>
        <taxon>Bacilli</taxon>
        <taxon>Lactobacillales</taxon>
        <taxon>Lactobacillaceae</taxon>
        <taxon>Lactiplantibacillus</taxon>
    </lineage>
</organism>
<feature type="signal peptide" evidence="2">
    <location>
        <begin position="1"/>
        <end position="26"/>
    </location>
</feature>
<dbReference type="InterPro" id="IPR036779">
    <property type="entry name" value="LysM_dom_sf"/>
</dbReference>
<reference evidence="5" key="1">
    <citation type="journal article" date="2019" name="Int. J. Syst. Evol. Microbiol.">
        <title>The Global Catalogue of Microorganisms (GCM) 10K type strain sequencing project: providing services to taxonomists for standard genome sequencing and annotation.</title>
        <authorList>
            <consortium name="The Broad Institute Genomics Platform"/>
            <consortium name="The Broad Institute Genome Sequencing Center for Infectious Disease"/>
            <person name="Wu L."/>
            <person name="Ma J."/>
        </authorList>
    </citation>
    <scope>NUCLEOTIDE SEQUENCE [LARGE SCALE GENOMIC DNA]</scope>
    <source>
        <strain evidence="5">CCM 8933</strain>
    </source>
</reference>
<feature type="domain" description="LysM" evidence="3">
    <location>
        <begin position="27"/>
        <end position="71"/>
    </location>
</feature>
<dbReference type="SMART" id="SM00257">
    <property type="entry name" value="LysM"/>
    <property type="match status" value="1"/>
</dbReference>
<name>A0ABW1S3W3_9LACO</name>
<comment type="caution">
    <text evidence="4">The sequence shown here is derived from an EMBL/GenBank/DDBJ whole genome shotgun (WGS) entry which is preliminary data.</text>
</comment>
<evidence type="ECO:0000259" key="3">
    <source>
        <dbReference type="PROSITE" id="PS51782"/>
    </source>
</evidence>